<evidence type="ECO:0000256" key="1">
    <source>
        <dbReference type="SAM" id="SignalP"/>
    </source>
</evidence>
<comment type="caution">
    <text evidence="2">The sequence shown here is derived from an EMBL/GenBank/DDBJ whole genome shotgun (WGS) entry which is preliminary data.</text>
</comment>
<dbReference type="Pfam" id="PF04338">
    <property type="entry name" value="DUF481"/>
    <property type="match status" value="1"/>
</dbReference>
<gene>
    <name evidence="2" type="ORF">AB6713_18660</name>
</gene>
<dbReference type="RefSeq" id="WP_370561693.1">
    <property type="nucleotide sequence ID" value="NZ_JBFWIB010000001.1"/>
</dbReference>
<evidence type="ECO:0000313" key="3">
    <source>
        <dbReference type="Proteomes" id="UP001566331"/>
    </source>
</evidence>
<name>A0ABV4HZ18_9GAMM</name>
<sequence>MTDSRHLLAPLALVVLALSSGPLRAQTPPPAYGEEASIWNLTGELGLAMSRGNRRSENLNSKLLFSQEDVRSKHQLTLSALRAKSDVTGDFDGDGIAETRYTTSANRYQAGGTTAIKVNEMHNWFGAARYERDDFSVYDYQGTFSFGYGHHFLKDARTKLLTEIGPGYRRARHAESGDIRSDFIVRGLLDFERRLTENTRLTNTLLVESGNDNTFAQNDLGVAVSMNESLALKAALQARHNTEVDDQAGIKNTDTLTTINLVYTFR</sequence>
<accession>A0ABV4HZ18</accession>
<protein>
    <submittedName>
        <fullName evidence="2">YdiY family protein</fullName>
    </submittedName>
</protein>
<keyword evidence="3" id="KW-1185">Reference proteome</keyword>
<keyword evidence="1" id="KW-0732">Signal</keyword>
<dbReference type="InterPro" id="IPR007433">
    <property type="entry name" value="DUF481"/>
</dbReference>
<feature type="signal peptide" evidence="1">
    <location>
        <begin position="1"/>
        <end position="25"/>
    </location>
</feature>
<feature type="chain" id="PRO_5045139776" evidence="1">
    <location>
        <begin position="26"/>
        <end position="266"/>
    </location>
</feature>
<reference evidence="2 3" key="1">
    <citation type="submission" date="2024-07" db="EMBL/GenBank/DDBJ databases">
        <title>Luteimonas salilacus sp. nov., isolated from the shore soil of Salt Lake in Tibet of China.</title>
        <authorList>
            <person name="Zhang X."/>
            <person name="Li A."/>
        </authorList>
    </citation>
    <scope>NUCLEOTIDE SEQUENCE [LARGE SCALE GENOMIC DNA]</scope>
    <source>
        <strain evidence="2 3">B3-2-R+30</strain>
    </source>
</reference>
<organism evidence="2 3">
    <name type="scientific">Luteimonas salinilitoris</name>
    <dbReference type="NCBI Taxonomy" id="3237697"/>
    <lineage>
        <taxon>Bacteria</taxon>
        <taxon>Pseudomonadati</taxon>
        <taxon>Pseudomonadota</taxon>
        <taxon>Gammaproteobacteria</taxon>
        <taxon>Lysobacterales</taxon>
        <taxon>Lysobacteraceae</taxon>
        <taxon>Luteimonas</taxon>
    </lineage>
</organism>
<proteinExistence type="predicted"/>
<dbReference type="Proteomes" id="UP001566331">
    <property type="component" value="Unassembled WGS sequence"/>
</dbReference>
<evidence type="ECO:0000313" key="2">
    <source>
        <dbReference type="EMBL" id="MEZ0476614.1"/>
    </source>
</evidence>
<dbReference type="EMBL" id="JBFWIC010000042">
    <property type="protein sequence ID" value="MEZ0476614.1"/>
    <property type="molecule type" value="Genomic_DNA"/>
</dbReference>